<dbReference type="AlphaFoldDB" id="A0A067LQS8"/>
<evidence type="ECO:0000313" key="1">
    <source>
        <dbReference type="EMBL" id="KDQ05583.1"/>
    </source>
</evidence>
<accession>A0A067LQS8</accession>
<gene>
    <name evidence="1" type="ORF">BOTBODRAFT_81997</name>
</gene>
<dbReference type="InterPro" id="IPR043502">
    <property type="entry name" value="DNA/RNA_pol_sf"/>
</dbReference>
<dbReference type="InterPro" id="IPR017964">
    <property type="entry name" value="DNA-dir_DNA_pol_B_CS"/>
</dbReference>
<evidence type="ECO:0000313" key="2">
    <source>
        <dbReference type="Proteomes" id="UP000027195"/>
    </source>
</evidence>
<dbReference type="InParanoid" id="A0A067LQS8"/>
<dbReference type="EMBL" id="KL198236">
    <property type="protein sequence ID" value="KDQ05583.1"/>
    <property type="molecule type" value="Genomic_DNA"/>
</dbReference>
<dbReference type="STRING" id="930990.A0A067LQS8"/>
<organism evidence="1 2">
    <name type="scientific">Botryobasidium botryosum (strain FD-172 SS1)</name>
    <dbReference type="NCBI Taxonomy" id="930990"/>
    <lineage>
        <taxon>Eukaryota</taxon>
        <taxon>Fungi</taxon>
        <taxon>Dikarya</taxon>
        <taxon>Basidiomycota</taxon>
        <taxon>Agaricomycotina</taxon>
        <taxon>Agaricomycetes</taxon>
        <taxon>Cantharellales</taxon>
        <taxon>Botryobasidiaceae</taxon>
        <taxon>Botryobasidium</taxon>
    </lineage>
</organism>
<protein>
    <submittedName>
        <fullName evidence="1">Uncharacterized protein</fullName>
    </submittedName>
</protein>
<dbReference type="Gene3D" id="3.90.1600.10">
    <property type="entry name" value="Palm domain of DNA polymerase"/>
    <property type="match status" value="1"/>
</dbReference>
<feature type="non-terminal residue" evidence="1">
    <location>
        <position position="79"/>
    </location>
</feature>
<dbReference type="GO" id="GO:0003676">
    <property type="term" value="F:nucleic acid binding"/>
    <property type="evidence" value="ECO:0007669"/>
    <property type="project" value="InterPro"/>
</dbReference>
<dbReference type="OrthoDB" id="3065915at2759"/>
<dbReference type="PROSITE" id="PS00116">
    <property type="entry name" value="DNA_POLYMERASE_B"/>
    <property type="match status" value="1"/>
</dbReference>
<name>A0A067LQS8_BOTB1</name>
<reference evidence="2" key="1">
    <citation type="journal article" date="2014" name="Proc. Natl. Acad. Sci. U.S.A.">
        <title>Extensive sampling of basidiomycete genomes demonstrates inadequacy of the white-rot/brown-rot paradigm for wood decay fungi.</title>
        <authorList>
            <person name="Riley R."/>
            <person name="Salamov A.A."/>
            <person name="Brown D.W."/>
            <person name="Nagy L.G."/>
            <person name="Floudas D."/>
            <person name="Held B.W."/>
            <person name="Levasseur A."/>
            <person name="Lombard V."/>
            <person name="Morin E."/>
            <person name="Otillar R."/>
            <person name="Lindquist E.A."/>
            <person name="Sun H."/>
            <person name="LaButti K.M."/>
            <person name="Schmutz J."/>
            <person name="Jabbour D."/>
            <person name="Luo H."/>
            <person name="Baker S.E."/>
            <person name="Pisabarro A.G."/>
            <person name="Walton J.D."/>
            <person name="Blanchette R.A."/>
            <person name="Henrissat B."/>
            <person name="Martin F."/>
            <person name="Cullen D."/>
            <person name="Hibbett D.S."/>
            <person name="Grigoriev I.V."/>
        </authorList>
    </citation>
    <scope>NUCLEOTIDE SEQUENCE [LARGE SCALE GENOMIC DNA]</scope>
    <source>
        <strain evidence="2">FD-172 SS1</strain>
    </source>
</reference>
<proteinExistence type="predicted"/>
<dbReference type="InterPro" id="IPR023211">
    <property type="entry name" value="DNA_pol_palm_dom_sf"/>
</dbReference>
<dbReference type="SUPFAM" id="SSF56672">
    <property type="entry name" value="DNA/RNA polymerases"/>
    <property type="match status" value="1"/>
</dbReference>
<dbReference type="Proteomes" id="UP000027195">
    <property type="component" value="Unassembled WGS sequence"/>
</dbReference>
<dbReference type="HOGENOM" id="CLU_187305_0_0_1"/>
<dbReference type="GO" id="GO:0000166">
    <property type="term" value="F:nucleotide binding"/>
    <property type="evidence" value="ECO:0007669"/>
    <property type="project" value="InterPro"/>
</dbReference>
<feature type="non-terminal residue" evidence="1">
    <location>
        <position position="1"/>
    </location>
</feature>
<sequence>GTYLNISLPISAAVTAYARMNIYQYKDSVVKQGGTLYYSDTDSIFTSMPLPESMVSAELGKMKLEYVASRAVFLAPKVY</sequence>
<keyword evidence="2" id="KW-1185">Reference proteome</keyword>